<feature type="signal peptide" evidence="1">
    <location>
        <begin position="1"/>
        <end position="28"/>
    </location>
</feature>
<reference evidence="2 3" key="2">
    <citation type="submission" date="2020-08" db="EMBL/GenBank/DDBJ databases">
        <authorList>
            <person name="Ueki A."/>
            <person name="Tonouchi A."/>
        </authorList>
    </citation>
    <scope>NUCLEOTIDE SEQUENCE [LARGE SCALE GENOMIC DNA]</scope>
    <source>
        <strain evidence="2 3">CTTW</strain>
    </source>
</reference>
<organism evidence="2 3">
    <name type="scientific">Anaerocolumna chitinilytica</name>
    <dbReference type="NCBI Taxonomy" id="1727145"/>
    <lineage>
        <taxon>Bacteria</taxon>
        <taxon>Bacillati</taxon>
        <taxon>Bacillota</taxon>
        <taxon>Clostridia</taxon>
        <taxon>Lachnospirales</taxon>
        <taxon>Lachnospiraceae</taxon>
        <taxon>Anaerocolumna</taxon>
    </lineage>
</organism>
<dbReference type="EMBL" id="AP023368">
    <property type="protein sequence ID" value="BCJ97840.1"/>
    <property type="molecule type" value="Genomic_DNA"/>
</dbReference>
<evidence type="ECO:0000256" key="1">
    <source>
        <dbReference type="SAM" id="SignalP"/>
    </source>
</evidence>
<gene>
    <name evidence="2" type="ORF">bsdcttw_08810</name>
</gene>
<reference evidence="2 3" key="1">
    <citation type="submission" date="2020-08" db="EMBL/GenBank/DDBJ databases">
        <title>Draft genome sequencing of an Anaerocolumna strain isolated from anoxic soil subjected to BSD treatment.</title>
        <authorList>
            <person name="Uek A."/>
            <person name="Tonouchi A."/>
        </authorList>
    </citation>
    <scope>NUCLEOTIDE SEQUENCE [LARGE SCALE GENOMIC DNA]</scope>
    <source>
        <strain evidence="2 3">CTTW</strain>
    </source>
</reference>
<keyword evidence="3" id="KW-1185">Reference proteome</keyword>
<protein>
    <submittedName>
        <fullName evidence="2">Uncharacterized protein</fullName>
    </submittedName>
</protein>
<feature type="chain" id="PRO_5029630166" evidence="1">
    <location>
        <begin position="29"/>
        <end position="273"/>
    </location>
</feature>
<evidence type="ECO:0000313" key="3">
    <source>
        <dbReference type="Proteomes" id="UP000515703"/>
    </source>
</evidence>
<dbReference type="RefSeq" id="WP_185258225.1">
    <property type="nucleotide sequence ID" value="NZ_AP023368.1"/>
</dbReference>
<proteinExistence type="predicted"/>
<sequence>MFNKKFRLCFSIIAVTALVLGNVSAAQAGESLGSYSKRTVGSYSYNDRAAVNTDTVAGWAYTDIYTTGFVSVPTGYMGASAQLFNASTGALCQSSTTYYNTSATSTLSVGSGRYIGPSSFYSAGIARYYNGSSYNNYFTTATSTVYLVSGLTATLSAPAPQLQENDEGLTLGSAYVAEATGNMPDLVSVITTDGQLGYAYAQDLQFDTPANPEEAIALNAEAAKNPSIPVYAQDGTTIIGSFQFTTVVLSKNASAIRTEDSVTNEAVSTDITE</sequence>
<accession>A0A7I8DHK5</accession>
<evidence type="ECO:0000313" key="2">
    <source>
        <dbReference type="EMBL" id="BCJ97840.1"/>
    </source>
</evidence>
<dbReference type="AlphaFoldDB" id="A0A7I8DHK5"/>
<dbReference type="KEGG" id="acht:bsdcttw_08810"/>
<name>A0A7I8DHK5_9FIRM</name>
<dbReference type="Proteomes" id="UP000515703">
    <property type="component" value="Chromosome"/>
</dbReference>
<keyword evidence="1" id="KW-0732">Signal</keyword>